<dbReference type="Gene3D" id="3.20.20.140">
    <property type="entry name" value="Metal-dependent hydrolases"/>
    <property type="match status" value="1"/>
</dbReference>
<evidence type="ECO:0000313" key="2">
    <source>
        <dbReference type="EMBL" id="MBB5158338.1"/>
    </source>
</evidence>
<feature type="compositionally biased region" description="Pro residues" evidence="1">
    <location>
        <begin position="146"/>
        <end position="159"/>
    </location>
</feature>
<name>A0A840QHR5_9PSEU</name>
<dbReference type="InterPro" id="IPR032466">
    <property type="entry name" value="Metal_Hydrolase"/>
</dbReference>
<keyword evidence="3" id="KW-1185">Reference proteome</keyword>
<comment type="caution">
    <text evidence="2">The sequence shown here is derived from an EMBL/GenBank/DDBJ whole genome shotgun (WGS) entry which is preliminary data.</text>
</comment>
<dbReference type="RefSeq" id="WP_246471880.1">
    <property type="nucleotide sequence ID" value="NZ_JACHIW010000002.1"/>
</dbReference>
<dbReference type="EMBL" id="JACHIW010000002">
    <property type="protein sequence ID" value="MBB5158338.1"/>
    <property type="molecule type" value="Genomic_DNA"/>
</dbReference>
<dbReference type="SUPFAM" id="SSF51556">
    <property type="entry name" value="Metallo-dependent hydrolases"/>
    <property type="match status" value="1"/>
</dbReference>
<feature type="region of interest" description="Disordered" evidence="1">
    <location>
        <begin position="125"/>
        <end position="159"/>
    </location>
</feature>
<proteinExistence type="predicted"/>
<evidence type="ECO:0000256" key="1">
    <source>
        <dbReference type="SAM" id="MobiDB-lite"/>
    </source>
</evidence>
<protein>
    <submittedName>
        <fullName evidence="2">N-acyl-D-aspartate/D-glutamate deacylase</fullName>
    </submittedName>
</protein>
<gene>
    <name evidence="2" type="ORF">BJ970_005937</name>
</gene>
<evidence type="ECO:0000313" key="3">
    <source>
        <dbReference type="Proteomes" id="UP000584374"/>
    </source>
</evidence>
<accession>A0A840QHR5</accession>
<reference evidence="2 3" key="1">
    <citation type="submission" date="2020-08" db="EMBL/GenBank/DDBJ databases">
        <title>Sequencing the genomes of 1000 actinobacteria strains.</title>
        <authorList>
            <person name="Klenk H.-P."/>
        </authorList>
    </citation>
    <scope>NUCLEOTIDE SEQUENCE [LARGE SCALE GENOMIC DNA]</scope>
    <source>
        <strain evidence="2 3">DSM 45584</strain>
    </source>
</reference>
<organism evidence="2 3">
    <name type="scientific">Saccharopolyspora phatthalungensis</name>
    <dbReference type="NCBI Taxonomy" id="664693"/>
    <lineage>
        <taxon>Bacteria</taxon>
        <taxon>Bacillati</taxon>
        <taxon>Actinomycetota</taxon>
        <taxon>Actinomycetes</taxon>
        <taxon>Pseudonocardiales</taxon>
        <taxon>Pseudonocardiaceae</taxon>
        <taxon>Saccharopolyspora</taxon>
    </lineage>
</organism>
<dbReference type="Proteomes" id="UP000584374">
    <property type="component" value="Unassembled WGS sequence"/>
</dbReference>
<sequence>MADIAPDDTALRTMRTALEEGMTAGAFGLSSGLIYPPAVFSTTDELTAVAEALGGTGLYVTHMRDEGEALLDAIDEALRIGATAGRTHLSHLKATHADNWGKMRPALDKIHQARSTGHDVVQDVYPYTTSSSRPPPATATKAGPSPSSPQPPTPNRWTR</sequence>
<dbReference type="AlphaFoldDB" id="A0A840QHR5"/>